<accession>A0A1V0RSN1</accession>
<dbReference type="KEGG" id="rmm:ROSMUCSMR3_03159"/>
<evidence type="ECO:0000259" key="5">
    <source>
        <dbReference type="Pfam" id="PF03109"/>
    </source>
</evidence>
<dbReference type="EMBL" id="CP020474">
    <property type="protein sequence ID" value="ARE84622.1"/>
    <property type="molecule type" value="Genomic_DNA"/>
</dbReference>
<dbReference type="CDD" id="cd13970">
    <property type="entry name" value="ABC1_ADCK3"/>
    <property type="match status" value="1"/>
</dbReference>
<dbReference type="InterPro" id="IPR051409">
    <property type="entry name" value="Atypical_kinase_ADCK"/>
</dbReference>
<reference evidence="6 7" key="1">
    <citation type="submission" date="2017-03" db="EMBL/GenBank/DDBJ databases">
        <title>Genome Sequence of Roseovarius mucosus strain SMR3 Isolated from a culture of the Diatom Skeletonema marinoi.</title>
        <authorList>
            <person name="Topel M."/>
            <person name="Pinder M."/>
            <person name="Johansson O.N."/>
            <person name="Kourtchenko O."/>
            <person name="Godhe A."/>
            <person name="Clarke A.K."/>
        </authorList>
    </citation>
    <scope>NUCLEOTIDE SEQUENCE [LARGE SCALE GENOMIC DNA]</scope>
    <source>
        <strain evidence="6 7">SMR3</strain>
    </source>
</reference>
<name>A0A1V0RSN1_9RHOB</name>
<dbReference type="GO" id="GO:0005524">
    <property type="term" value="F:ATP binding"/>
    <property type="evidence" value="ECO:0007669"/>
    <property type="project" value="UniProtKB-KW"/>
</dbReference>
<dbReference type="SUPFAM" id="SSF56112">
    <property type="entry name" value="Protein kinase-like (PK-like)"/>
    <property type="match status" value="1"/>
</dbReference>
<dbReference type="PANTHER" id="PTHR43851">
    <property type="match status" value="1"/>
</dbReference>
<dbReference type="RefSeq" id="WP_081507897.1">
    <property type="nucleotide sequence ID" value="NZ_CP020474.1"/>
</dbReference>
<gene>
    <name evidence="6" type="primary">ubiB</name>
    <name evidence="6" type="ORF">ROSMUCSMR3_03159</name>
</gene>
<comment type="similarity">
    <text evidence="1">Belongs to the protein kinase superfamily. ADCK protein kinase family.</text>
</comment>
<keyword evidence="7" id="KW-1185">Reference proteome</keyword>
<evidence type="ECO:0000256" key="3">
    <source>
        <dbReference type="ARBA" id="ARBA00022741"/>
    </source>
</evidence>
<evidence type="ECO:0000313" key="6">
    <source>
        <dbReference type="EMBL" id="ARE84622.1"/>
    </source>
</evidence>
<keyword evidence="2 6" id="KW-0808">Transferase</keyword>
<dbReference type="Proteomes" id="UP000192273">
    <property type="component" value="Chromosome"/>
</dbReference>
<evidence type="ECO:0000313" key="7">
    <source>
        <dbReference type="Proteomes" id="UP000192273"/>
    </source>
</evidence>
<dbReference type="Pfam" id="PF03109">
    <property type="entry name" value="ABC1"/>
    <property type="match status" value="1"/>
</dbReference>
<keyword evidence="3" id="KW-0547">Nucleotide-binding</keyword>
<sequence length="440" mass="48380">MTEQNNQTRTAPVPGHRIGRMLRLGGMTTGIMGDMLAGGLRQMAQGQRPHLPGLLLSPATARRVTRDLGQMRGAAMKLGQMLSMDTGLVLPPEMTAIMAALRAEAPHMPPKQLQSVLNTAWGTGWYGRFKRFDLRPFAAASIGQVHRAQTPDGRDLAIKVQYPGVRASIDSDIDNLATLLRVPGLIPREMDLAPMLHEAKAQLHQEADYIAEARHLTAFQTLLSGSDAFRLPELHPDLSTPEVLAMTYVDSQPIDALTDAPQDLRDHVAQQLIDLTLRELLEFGLMQTDPNLANYRFDPASGRIVLLDFGAVMAIDPALTEEFRTLLNAALDEDAARTRAAMLRIGYFSAATAPRHQALILEMFNTAMAPLRQSTAFDFGASDLVRTLRDMGMAMGSERELTHVPPPATMFLHRKIGGIYLLASKLGARVALRPLLERHR</sequence>
<keyword evidence="4" id="KW-0067">ATP-binding</keyword>
<dbReference type="GO" id="GO:0016740">
    <property type="term" value="F:transferase activity"/>
    <property type="evidence" value="ECO:0007669"/>
    <property type="project" value="UniProtKB-KW"/>
</dbReference>
<dbReference type="PANTHER" id="PTHR43851:SF3">
    <property type="entry name" value="COENZYME Q8"/>
    <property type="match status" value="1"/>
</dbReference>
<feature type="domain" description="ABC1 atypical kinase-like" evidence="5">
    <location>
        <begin position="101"/>
        <end position="338"/>
    </location>
</feature>
<dbReference type="GO" id="GO:0006744">
    <property type="term" value="P:ubiquinone biosynthetic process"/>
    <property type="evidence" value="ECO:0007669"/>
    <property type="project" value="TreeGrafter"/>
</dbReference>
<evidence type="ECO:0000256" key="1">
    <source>
        <dbReference type="ARBA" id="ARBA00009670"/>
    </source>
</evidence>
<dbReference type="OrthoDB" id="9795390at2"/>
<evidence type="ECO:0000256" key="2">
    <source>
        <dbReference type="ARBA" id="ARBA00022679"/>
    </source>
</evidence>
<dbReference type="AlphaFoldDB" id="A0A1V0RSN1"/>
<protein>
    <recommendedName>
        <fullName evidence="5">ABC1 atypical kinase-like domain-containing protein</fullName>
    </recommendedName>
</protein>
<evidence type="ECO:0000256" key="4">
    <source>
        <dbReference type="ARBA" id="ARBA00022840"/>
    </source>
</evidence>
<dbReference type="InterPro" id="IPR004147">
    <property type="entry name" value="ABC1_dom"/>
</dbReference>
<dbReference type="InterPro" id="IPR011009">
    <property type="entry name" value="Kinase-like_dom_sf"/>
</dbReference>
<organism evidence="6 7">
    <name type="scientific">Roseovarius mucosus</name>
    <dbReference type="NCBI Taxonomy" id="215743"/>
    <lineage>
        <taxon>Bacteria</taxon>
        <taxon>Pseudomonadati</taxon>
        <taxon>Pseudomonadota</taxon>
        <taxon>Alphaproteobacteria</taxon>
        <taxon>Rhodobacterales</taxon>
        <taxon>Roseobacteraceae</taxon>
        <taxon>Roseovarius</taxon>
    </lineage>
</organism>
<proteinExistence type="inferred from homology"/>
<dbReference type="InterPro" id="IPR034646">
    <property type="entry name" value="ADCK3_dom"/>
</dbReference>